<dbReference type="Proteomes" id="UP000245119">
    <property type="component" value="Linkage Group LG14"/>
</dbReference>
<dbReference type="EMBL" id="PZQS01000014">
    <property type="protein sequence ID" value="PVD18505.1"/>
    <property type="molecule type" value="Genomic_DNA"/>
</dbReference>
<comment type="caution">
    <text evidence="4">The sequence shown here is derived from an EMBL/GenBank/DDBJ whole genome shotgun (WGS) entry which is preliminary data.</text>
</comment>
<dbReference type="PROSITE" id="PS50088">
    <property type="entry name" value="ANK_REPEAT"/>
    <property type="match status" value="1"/>
</dbReference>
<dbReference type="SUPFAM" id="SSF48403">
    <property type="entry name" value="Ankyrin repeat"/>
    <property type="match status" value="1"/>
</dbReference>
<organism evidence="4 5">
    <name type="scientific">Pomacea canaliculata</name>
    <name type="common">Golden apple snail</name>
    <dbReference type="NCBI Taxonomy" id="400727"/>
    <lineage>
        <taxon>Eukaryota</taxon>
        <taxon>Metazoa</taxon>
        <taxon>Spiralia</taxon>
        <taxon>Lophotrochozoa</taxon>
        <taxon>Mollusca</taxon>
        <taxon>Gastropoda</taxon>
        <taxon>Caenogastropoda</taxon>
        <taxon>Architaenioglossa</taxon>
        <taxon>Ampullarioidea</taxon>
        <taxon>Ampullariidae</taxon>
        <taxon>Pomacea</taxon>
    </lineage>
</organism>
<keyword evidence="2 3" id="KW-0040">ANK repeat</keyword>
<dbReference type="InterPro" id="IPR002110">
    <property type="entry name" value="Ankyrin_rpt"/>
</dbReference>
<dbReference type="Gene3D" id="1.25.40.20">
    <property type="entry name" value="Ankyrin repeat-containing domain"/>
    <property type="match status" value="1"/>
</dbReference>
<accession>A0A2T7NBG7</accession>
<dbReference type="STRING" id="400727.A0A2T7NBG7"/>
<dbReference type="AlphaFoldDB" id="A0A2T7NBG7"/>
<feature type="repeat" description="ANK" evidence="3">
    <location>
        <begin position="64"/>
        <end position="96"/>
    </location>
</feature>
<sequence>MGGLFSRTISLWQVTPSLKQEQENFRKKAFHAAAKGSISILQELMTVPSCQGGIPLHAVVDERTGHTLLHVAFEKNRADCIRFLLYMGCDEKKCDHSMETPLHVACMNDALESLIAVLEFRKTLALELRDIWQRTLLFKALVYHSERVLQFLLSMQEQGAAVNCLSRKMRTPLQTAICSQNPEAVLELLRLGARTQCSESANAVRTAVSELMKRSQSGMMCDKAETILNLVLTAHGYPLHTDEPGVFQGLLVSADLKRFLSLHYKMHICSSTTSFDFLKNASETSLRQRTRMAASPKFSPLRLLDLARRVGRKSLMASGYNVVWAVERLQVAPGVKGLLLLKDCDHGSSDTNVLPASIL</sequence>
<evidence type="ECO:0000256" key="2">
    <source>
        <dbReference type="ARBA" id="ARBA00023043"/>
    </source>
</evidence>
<gene>
    <name evidence="4" type="ORF">C0Q70_21054</name>
</gene>
<dbReference type="PANTHER" id="PTHR24198">
    <property type="entry name" value="ANKYRIN REPEAT AND PROTEIN KINASE DOMAIN-CONTAINING PROTEIN"/>
    <property type="match status" value="1"/>
</dbReference>
<name>A0A2T7NBG7_POMCA</name>
<evidence type="ECO:0000313" key="4">
    <source>
        <dbReference type="EMBL" id="PVD18505.1"/>
    </source>
</evidence>
<dbReference type="InterPro" id="IPR036770">
    <property type="entry name" value="Ankyrin_rpt-contain_sf"/>
</dbReference>
<keyword evidence="5" id="KW-1185">Reference proteome</keyword>
<proteinExistence type="predicted"/>
<dbReference type="SMART" id="SM00248">
    <property type="entry name" value="ANK"/>
    <property type="match status" value="3"/>
</dbReference>
<evidence type="ECO:0000256" key="3">
    <source>
        <dbReference type="PROSITE-ProRule" id="PRU00023"/>
    </source>
</evidence>
<protein>
    <submittedName>
        <fullName evidence="4">Uncharacterized protein</fullName>
    </submittedName>
</protein>
<evidence type="ECO:0000256" key="1">
    <source>
        <dbReference type="ARBA" id="ARBA00022737"/>
    </source>
</evidence>
<dbReference type="Pfam" id="PF12796">
    <property type="entry name" value="Ank_2"/>
    <property type="match status" value="1"/>
</dbReference>
<evidence type="ECO:0000313" key="5">
    <source>
        <dbReference type="Proteomes" id="UP000245119"/>
    </source>
</evidence>
<dbReference type="PANTHER" id="PTHR24198:SF165">
    <property type="entry name" value="ANKYRIN REPEAT-CONTAINING PROTEIN-RELATED"/>
    <property type="match status" value="1"/>
</dbReference>
<dbReference type="PROSITE" id="PS50297">
    <property type="entry name" value="ANK_REP_REGION"/>
    <property type="match status" value="1"/>
</dbReference>
<keyword evidence="1" id="KW-0677">Repeat</keyword>
<reference evidence="4 5" key="1">
    <citation type="submission" date="2018-04" db="EMBL/GenBank/DDBJ databases">
        <title>The genome of golden apple snail Pomacea canaliculata provides insight into stress tolerance and invasive adaptation.</title>
        <authorList>
            <person name="Liu C."/>
            <person name="Liu B."/>
            <person name="Ren Y."/>
            <person name="Zhang Y."/>
            <person name="Wang H."/>
            <person name="Li S."/>
            <person name="Jiang F."/>
            <person name="Yin L."/>
            <person name="Zhang G."/>
            <person name="Qian W."/>
            <person name="Fan W."/>
        </authorList>
    </citation>
    <scope>NUCLEOTIDE SEQUENCE [LARGE SCALE GENOMIC DNA]</scope>
    <source>
        <strain evidence="4">SZHN2017</strain>
        <tissue evidence="4">Muscle</tissue>
    </source>
</reference>